<comment type="caution">
    <text evidence="2">The sequence shown here is derived from an EMBL/GenBank/DDBJ whole genome shotgun (WGS) entry which is preliminary data.</text>
</comment>
<keyword evidence="1" id="KW-0472">Membrane</keyword>
<organism evidence="2 3">
    <name type="scientific">Penicillium solitum</name>
    <dbReference type="NCBI Taxonomy" id="60172"/>
    <lineage>
        <taxon>Eukaryota</taxon>
        <taxon>Fungi</taxon>
        <taxon>Dikarya</taxon>
        <taxon>Ascomycota</taxon>
        <taxon>Pezizomycotina</taxon>
        <taxon>Eurotiomycetes</taxon>
        <taxon>Eurotiomycetidae</taxon>
        <taxon>Eurotiales</taxon>
        <taxon>Aspergillaceae</taxon>
        <taxon>Penicillium</taxon>
    </lineage>
</organism>
<reference evidence="3" key="1">
    <citation type="journal article" date="2017" name="Nat. Microbiol.">
        <title>Global analysis of biosynthetic gene clusters reveals vast potential of secondary metabolite production in Penicillium species.</title>
        <authorList>
            <person name="Nielsen J.C."/>
            <person name="Grijseels S."/>
            <person name="Prigent S."/>
            <person name="Ji B."/>
            <person name="Dainat J."/>
            <person name="Nielsen K.F."/>
            <person name="Frisvad J.C."/>
            <person name="Workman M."/>
            <person name="Nielsen J."/>
        </authorList>
    </citation>
    <scope>NUCLEOTIDE SEQUENCE [LARGE SCALE GENOMIC DNA]</scope>
    <source>
        <strain evidence="3">IBT 29525</strain>
    </source>
</reference>
<proteinExistence type="predicted"/>
<sequence>MVAPFVVKIVFSLPVAFGLPAALCLLIDIRLFPLVRDRTDGWYSLADAAGADDDGVSGIATSWSSRTYVLSLARFCALPAFASSTDRYRPLLLVVVDDGVDARLGALRLGGSERVIAGAWIDLWSPFGSRVDWRIDSPIAPTWVVPTAKPSIVVSSPWTSS</sequence>
<dbReference type="AlphaFoldDB" id="A0A1V6QSY6"/>
<keyword evidence="1" id="KW-1133">Transmembrane helix</keyword>
<accession>A0A1V6QSY6</accession>
<evidence type="ECO:0000313" key="2">
    <source>
        <dbReference type="EMBL" id="OQD92323.1"/>
    </source>
</evidence>
<gene>
    <name evidence="2" type="ORF">PENSOL_c042G07385</name>
</gene>
<evidence type="ECO:0000313" key="3">
    <source>
        <dbReference type="Proteomes" id="UP000191612"/>
    </source>
</evidence>
<dbReference type="EMBL" id="MDYO01000042">
    <property type="protein sequence ID" value="OQD92323.1"/>
    <property type="molecule type" value="Genomic_DNA"/>
</dbReference>
<protein>
    <submittedName>
        <fullName evidence="2">Uncharacterized protein</fullName>
    </submittedName>
</protein>
<dbReference type="Proteomes" id="UP000191612">
    <property type="component" value="Unassembled WGS sequence"/>
</dbReference>
<keyword evidence="1" id="KW-0812">Transmembrane</keyword>
<feature type="transmembrane region" description="Helical" evidence="1">
    <location>
        <begin position="6"/>
        <end position="29"/>
    </location>
</feature>
<keyword evidence="3" id="KW-1185">Reference proteome</keyword>
<evidence type="ECO:0000256" key="1">
    <source>
        <dbReference type="SAM" id="Phobius"/>
    </source>
</evidence>
<name>A0A1V6QSY6_9EURO</name>